<dbReference type="EMBL" id="QYUQ01000002">
    <property type="protein sequence ID" value="RJG02217.1"/>
    <property type="molecule type" value="Genomic_DNA"/>
</dbReference>
<evidence type="ECO:0000313" key="3">
    <source>
        <dbReference type="EMBL" id="RJG02217.1"/>
    </source>
</evidence>
<keyword evidence="1" id="KW-0732">Signal</keyword>
<feature type="chain" id="PRO_5017472270" evidence="1">
    <location>
        <begin position="19"/>
        <end position="199"/>
    </location>
</feature>
<dbReference type="OrthoDB" id="7062244at2"/>
<dbReference type="InterPro" id="IPR013424">
    <property type="entry name" value="Ice-binding_C"/>
</dbReference>
<proteinExistence type="predicted"/>
<evidence type="ECO:0000259" key="2">
    <source>
        <dbReference type="Pfam" id="PF07589"/>
    </source>
</evidence>
<dbReference type="RefSeq" id="WP_119785685.1">
    <property type="nucleotide sequence ID" value="NZ_QYUQ01000002.1"/>
</dbReference>
<accession>A0A3A3G1A2</accession>
<evidence type="ECO:0000313" key="4">
    <source>
        <dbReference type="Proteomes" id="UP000266327"/>
    </source>
</evidence>
<feature type="signal peptide" evidence="1">
    <location>
        <begin position="1"/>
        <end position="18"/>
    </location>
</feature>
<keyword evidence="4" id="KW-1185">Reference proteome</keyword>
<evidence type="ECO:0000256" key="1">
    <source>
        <dbReference type="SAM" id="SignalP"/>
    </source>
</evidence>
<organism evidence="3 4">
    <name type="scientific">Noviherbaspirillum sedimenti</name>
    <dbReference type="NCBI Taxonomy" id="2320865"/>
    <lineage>
        <taxon>Bacteria</taxon>
        <taxon>Pseudomonadati</taxon>
        <taxon>Pseudomonadota</taxon>
        <taxon>Betaproteobacteria</taxon>
        <taxon>Burkholderiales</taxon>
        <taxon>Oxalobacteraceae</taxon>
        <taxon>Noviherbaspirillum</taxon>
    </lineage>
</organism>
<protein>
    <submittedName>
        <fullName evidence="3">PEP-CTERM sorting domain-containing protein</fullName>
    </submittedName>
</protein>
<dbReference type="Pfam" id="PF07589">
    <property type="entry name" value="PEP-CTERM"/>
    <property type="match status" value="1"/>
</dbReference>
<sequence>MKRLFALLMFLLAGSANAALITSTADAALAGATIETFDSAADGDYASLALPGVTIVGNGSPMSIDSSYASSYGIGGKTLNNSSSSPLSFDLVFSNAVSAFGIWGGAVNNSWVYTAYDAANNVLESITTSPACCSPMFFGIANSAGISRVTLNGFGDWVIFDNLYTVAGGQNDVPEPISLALFGLGLAGLAAMRRKNSAA</sequence>
<feature type="domain" description="Ice-binding protein C-terminal" evidence="2">
    <location>
        <begin position="172"/>
        <end position="194"/>
    </location>
</feature>
<dbReference type="AlphaFoldDB" id="A0A3A3G1A2"/>
<reference evidence="4" key="1">
    <citation type="submission" date="2018-09" db="EMBL/GenBank/DDBJ databases">
        <authorList>
            <person name="Zhu H."/>
        </authorList>
    </citation>
    <scope>NUCLEOTIDE SEQUENCE [LARGE SCALE GENOMIC DNA]</scope>
    <source>
        <strain evidence="4">K1S02-23</strain>
    </source>
</reference>
<dbReference type="Proteomes" id="UP000266327">
    <property type="component" value="Unassembled WGS sequence"/>
</dbReference>
<dbReference type="NCBIfam" id="TIGR02595">
    <property type="entry name" value="PEP_CTERM"/>
    <property type="match status" value="1"/>
</dbReference>
<comment type="caution">
    <text evidence="3">The sequence shown here is derived from an EMBL/GenBank/DDBJ whole genome shotgun (WGS) entry which is preliminary data.</text>
</comment>
<name>A0A3A3G1A2_9BURK</name>
<gene>
    <name evidence="3" type="ORF">D3878_12025</name>
</gene>